<keyword evidence="2 3" id="KW-0819">tRNA processing</keyword>
<dbReference type="PANTHER" id="PTHR37526">
    <property type="entry name" value="PROTEIN TUSB"/>
    <property type="match status" value="1"/>
</dbReference>
<evidence type="ECO:0000313" key="5">
    <source>
        <dbReference type="Proteomes" id="UP000248758"/>
    </source>
</evidence>
<dbReference type="KEGG" id="tpty:NCTC11468_00118"/>
<proteinExistence type="inferred from homology"/>
<organism evidence="4 5">
    <name type="scientific">Tatumella ptyseos</name>
    <dbReference type="NCBI Taxonomy" id="82987"/>
    <lineage>
        <taxon>Bacteria</taxon>
        <taxon>Pseudomonadati</taxon>
        <taxon>Pseudomonadota</taxon>
        <taxon>Gammaproteobacteria</taxon>
        <taxon>Enterobacterales</taxon>
        <taxon>Erwiniaceae</taxon>
        <taxon>Tatumella</taxon>
    </lineage>
</organism>
<dbReference type="NCBIfam" id="TIGR03011">
    <property type="entry name" value="sulf_tusB_dsrH"/>
    <property type="match status" value="1"/>
</dbReference>
<dbReference type="SUPFAM" id="SSF75169">
    <property type="entry name" value="DsrEFH-like"/>
    <property type="match status" value="1"/>
</dbReference>
<reference evidence="4 5" key="1">
    <citation type="submission" date="2018-06" db="EMBL/GenBank/DDBJ databases">
        <authorList>
            <consortium name="Pathogen Informatics"/>
            <person name="Doyle S."/>
        </authorList>
    </citation>
    <scope>NUCLEOTIDE SEQUENCE [LARGE SCALE GENOMIC DNA]</scope>
    <source>
        <strain evidence="4 5">NCTC11468</strain>
    </source>
</reference>
<dbReference type="PANTHER" id="PTHR37526:SF1">
    <property type="entry name" value="PROTEIN TUSB"/>
    <property type="match status" value="1"/>
</dbReference>
<dbReference type="InterPro" id="IPR027396">
    <property type="entry name" value="DsrEFH-like"/>
</dbReference>
<dbReference type="RefSeq" id="WP_025901460.1">
    <property type="nucleotide sequence ID" value="NZ_CALFSL010000002.1"/>
</dbReference>
<dbReference type="Proteomes" id="UP000248758">
    <property type="component" value="Chromosome 1"/>
</dbReference>
<comment type="subcellular location">
    <subcellularLocation>
        <location evidence="3">Cytoplasm</location>
    </subcellularLocation>
</comment>
<keyword evidence="1 3" id="KW-0963">Cytoplasm</keyword>
<name>A0A2X5QYW8_9GAMM</name>
<dbReference type="GO" id="GO:1990228">
    <property type="term" value="C:sulfurtransferase complex"/>
    <property type="evidence" value="ECO:0007669"/>
    <property type="project" value="TreeGrafter"/>
</dbReference>
<dbReference type="HAMAP" id="MF_01564">
    <property type="entry name" value="Thiourid_synth_B"/>
    <property type="match status" value="1"/>
</dbReference>
<dbReference type="InterPro" id="IPR007215">
    <property type="entry name" value="Sulphur_relay_TusB/DsrH"/>
</dbReference>
<evidence type="ECO:0000256" key="3">
    <source>
        <dbReference type="HAMAP-Rule" id="MF_01564"/>
    </source>
</evidence>
<dbReference type="EMBL" id="LS483499">
    <property type="protein sequence ID" value="SQK71725.1"/>
    <property type="molecule type" value="Genomic_DNA"/>
</dbReference>
<accession>A0A2X5QYW8</accession>
<dbReference type="GO" id="GO:0002143">
    <property type="term" value="P:tRNA wobble position uridine thiolation"/>
    <property type="evidence" value="ECO:0007669"/>
    <property type="project" value="InterPro"/>
</dbReference>
<evidence type="ECO:0000313" key="4">
    <source>
        <dbReference type="EMBL" id="SQK71725.1"/>
    </source>
</evidence>
<gene>
    <name evidence="3 4" type="primary">tusB</name>
    <name evidence="4" type="ORF">NCTC11468_00118</name>
</gene>
<dbReference type="Gene3D" id="3.40.1260.10">
    <property type="entry name" value="DsrEFH-like"/>
    <property type="match status" value="1"/>
</dbReference>
<comment type="function">
    <text evidence="3">Part of a sulfur-relay system required for 2-thiolation of 5-methylaminomethyl-2-thiouridine (mnm(5)s(2)U) at tRNA wobble positions.</text>
</comment>
<protein>
    <recommendedName>
        <fullName evidence="3">Protein TusB</fullName>
    </recommendedName>
    <alternativeName>
        <fullName evidence="3">tRNA 2-thiouridine synthesizing protein B</fullName>
    </alternativeName>
</protein>
<sequence length="95" mass="10591">MLHTLMHSPWQSDIAGRISLLSEDDDVLLLQDGVLAALEGNPFAKMLLQSPATIYVLEEDLLARGLTEQISANMCKVGYNGFVELTIRHPQQLVW</sequence>
<dbReference type="InterPro" id="IPR023526">
    <property type="entry name" value="Sulphur_relay_TusB"/>
</dbReference>
<dbReference type="Pfam" id="PF04077">
    <property type="entry name" value="DsrH"/>
    <property type="match status" value="1"/>
</dbReference>
<comment type="subunit">
    <text evidence="3">Heterohexamer, formed by a dimer of trimers. The hexameric TusBCD complex contains 2 copies each of TusB, TusC and TusD. The TusBCD complex interacts with TusE.</text>
</comment>
<dbReference type="NCBIfam" id="NF010035">
    <property type="entry name" value="PRK13510.1"/>
    <property type="match status" value="1"/>
</dbReference>
<evidence type="ECO:0000256" key="2">
    <source>
        <dbReference type="ARBA" id="ARBA00022694"/>
    </source>
</evidence>
<dbReference type="AlphaFoldDB" id="A0A2X5QYW8"/>
<comment type="similarity">
    <text evidence="3">Belongs to the DsrH/TusB family.</text>
</comment>
<evidence type="ECO:0000256" key="1">
    <source>
        <dbReference type="ARBA" id="ARBA00022490"/>
    </source>
</evidence>